<dbReference type="Proteomes" id="UP000012073">
    <property type="component" value="Unassembled WGS sequence"/>
</dbReference>
<sequence>MYVPGGEEYCVLLGVILMRALSMSSAVSQSRNLGDIGISGNTRSSSDTLPG</sequence>
<dbReference type="KEGG" id="ccp:CHC_T00000715001"/>
<dbReference type="RefSeq" id="XP_005710642.1">
    <property type="nucleotide sequence ID" value="XM_005710585.1"/>
</dbReference>
<gene>
    <name evidence="2" type="ORF">CHC_T00000715001</name>
</gene>
<organism evidence="2 3">
    <name type="scientific">Chondrus crispus</name>
    <name type="common">Carrageen Irish moss</name>
    <name type="synonym">Polymorpha crispa</name>
    <dbReference type="NCBI Taxonomy" id="2769"/>
    <lineage>
        <taxon>Eukaryota</taxon>
        <taxon>Rhodophyta</taxon>
        <taxon>Florideophyceae</taxon>
        <taxon>Rhodymeniophycidae</taxon>
        <taxon>Gigartinales</taxon>
        <taxon>Gigartinaceae</taxon>
        <taxon>Chondrus</taxon>
    </lineage>
</organism>
<dbReference type="Gramene" id="CDF40348">
    <property type="protein sequence ID" value="CDF40348"/>
    <property type="gene ID" value="CHC_T00000715001"/>
</dbReference>
<evidence type="ECO:0000256" key="1">
    <source>
        <dbReference type="SAM" id="MobiDB-lite"/>
    </source>
</evidence>
<evidence type="ECO:0000313" key="2">
    <source>
        <dbReference type="EMBL" id="CDF40348.1"/>
    </source>
</evidence>
<feature type="region of interest" description="Disordered" evidence="1">
    <location>
        <begin position="32"/>
        <end position="51"/>
    </location>
</feature>
<accession>R7QRH1</accession>
<evidence type="ECO:0000313" key="3">
    <source>
        <dbReference type="Proteomes" id="UP000012073"/>
    </source>
</evidence>
<dbReference type="AlphaFoldDB" id="R7QRH1"/>
<dbReference type="EMBL" id="HG002158">
    <property type="protein sequence ID" value="CDF40348.1"/>
    <property type="molecule type" value="Genomic_DNA"/>
</dbReference>
<protein>
    <submittedName>
        <fullName evidence="2">Uncharacterized protein</fullName>
    </submittedName>
</protein>
<keyword evidence="3" id="KW-1185">Reference proteome</keyword>
<proteinExistence type="predicted"/>
<dbReference type="GeneID" id="17318364"/>
<name>R7QRH1_CHOCR</name>
<feature type="compositionally biased region" description="Polar residues" evidence="1">
    <location>
        <begin position="39"/>
        <end position="51"/>
    </location>
</feature>
<reference evidence="3" key="1">
    <citation type="journal article" date="2013" name="Proc. Natl. Acad. Sci. U.S.A.">
        <title>Genome structure and metabolic features in the red seaweed Chondrus crispus shed light on evolution of the Archaeplastida.</title>
        <authorList>
            <person name="Collen J."/>
            <person name="Porcel B."/>
            <person name="Carre W."/>
            <person name="Ball S.G."/>
            <person name="Chaparro C."/>
            <person name="Tonon T."/>
            <person name="Barbeyron T."/>
            <person name="Michel G."/>
            <person name="Noel B."/>
            <person name="Valentin K."/>
            <person name="Elias M."/>
            <person name="Artiguenave F."/>
            <person name="Arun A."/>
            <person name="Aury J.M."/>
            <person name="Barbosa-Neto J.F."/>
            <person name="Bothwell J.H."/>
            <person name="Bouget F.Y."/>
            <person name="Brillet L."/>
            <person name="Cabello-Hurtado F."/>
            <person name="Capella-Gutierrez S."/>
            <person name="Charrier B."/>
            <person name="Cladiere L."/>
            <person name="Cock J.M."/>
            <person name="Coelho S.M."/>
            <person name="Colleoni C."/>
            <person name="Czjzek M."/>
            <person name="Da Silva C."/>
            <person name="Delage L."/>
            <person name="Denoeud F."/>
            <person name="Deschamps P."/>
            <person name="Dittami S.M."/>
            <person name="Gabaldon T."/>
            <person name="Gachon C.M."/>
            <person name="Groisillier A."/>
            <person name="Herve C."/>
            <person name="Jabbari K."/>
            <person name="Katinka M."/>
            <person name="Kloareg B."/>
            <person name="Kowalczyk N."/>
            <person name="Labadie K."/>
            <person name="Leblanc C."/>
            <person name="Lopez P.J."/>
            <person name="McLachlan D.H."/>
            <person name="Meslet-Cladiere L."/>
            <person name="Moustafa A."/>
            <person name="Nehr Z."/>
            <person name="Nyvall Collen P."/>
            <person name="Panaud O."/>
            <person name="Partensky F."/>
            <person name="Poulain J."/>
            <person name="Rensing S.A."/>
            <person name="Rousvoal S."/>
            <person name="Samson G."/>
            <person name="Symeonidi A."/>
            <person name="Weissenbach J."/>
            <person name="Zambounis A."/>
            <person name="Wincker P."/>
            <person name="Boyen C."/>
        </authorList>
    </citation>
    <scope>NUCLEOTIDE SEQUENCE [LARGE SCALE GENOMIC DNA]</scope>
    <source>
        <strain evidence="3">cv. Stackhouse</strain>
    </source>
</reference>